<sequence length="183" mass="20942">MALASRRWAAEILHVWFHRLNERDWFGGSDHVDALLARRFAADWHSLRHRPAHEFLTDDSVALAAILLFDQVPRNLFRGEARAFTSDPLARAITHGALQRGWHRDLSSSRIQFLAMPLMHSEDIADQDLCCRIFANHVPGAFSFARSHRKMIARFGRFPHRNPVLGRPTTAAEQRAIDAGFAW</sequence>
<evidence type="ECO:0000313" key="1">
    <source>
        <dbReference type="EMBL" id="MXP31206.1"/>
    </source>
</evidence>
<comment type="caution">
    <text evidence="1">The sequence shown here is derived from an EMBL/GenBank/DDBJ whole genome shotgun (WGS) entry which is preliminary data.</text>
</comment>
<name>A0A845ARS1_9SPHN</name>
<dbReference type="InterPro" id="IPR011990">
    <property type="entry name" value="TPR-like_helical_dom_sf"/>
</dbReference>
<dbReference type="EMBL" id="WTYE01000001">
    <property type="protein sequence ID" value="MXP31206.1"/>
    <property type="molecule type" value="Genomic_DNA"/>
</dbReference>
<evidence type="ECO:0000313" key="3">
    <source>
        <dbReference type="Proteomes" id="UP000446786"/>
    </source>
</evidence>
<reference evidence="1 3" key="1">
    <citation type="submission" date="2019-12" db="EMBL/GenBank/DDBJ databases">
        <title>Genomic-based taxomic classification of the family Erythrobacteraceae.</title>
        <authorList>
            <person name="Xu L."/>
        </authorList>
    </citation>
    <scope>NUCLEOTIDE SEQUENCE [LARGE SCALE GENOMIC DNA]</scope>
    <source>
        <strain evidence="1 3">JCM 16677</strain>
    </source>
</reference>
<proteinExistence type="predicted"/>
<dbReference type="InterPro" id="IPR010323">
    <property type="entry name" value="DUF924"/>
</dbReference>
<accession>A0A845ARS1</accession>
<dbReference type="Pfam" id="PF06041">
    <property type="entry name" value="DUF924"/>
    <property type="match status" value="1"/>
</dbReference>
<dbReference type="Gene3D" id="1.20.58.320">
    <property type="entry name" value="TPR-like"/>
    <property type="match status" value="1"/>
</dbReference>
<evidence type="ECO:0000313" key="2">
    <source>
        <dbReference type="EMBL" id="MXP33966.1"/>
    </source>
</evidence>
<dbReference type="EMBL" id="WTYE01000001">
    <property type="protein sequence ID" value="MXP33966.1"/>
    <property type="molecule type" value="Genomic_DNA"/>
</dbReference>
<dbReference type="Gene3D" id="1.25.40.10">
    <property type="entry name" value="Tetratricopeptide repeat domain"/>
    <property type="match status" value="1"/>
</dbReference>
<dbReference type="SUPFAM" id="SSF48452">
    <property type="entry name" value="TPR-like"/>
    <property type="match status" value="1"/>
</dbReference>
<gene>
    <name evidence="1" type="ORF">GRI94_05125</name>
    <name evidence="2" type="ORF">GRI94_19215</name>
</gene>
<dbReference type="AlphaFoldDB" id="A0A845ARS1"/>
<organism evidence="1 3">
    <name type="scientific">Parerythrobacter jejuensis</name>
    <dbReference type="NCBI Taxonomy" id="795812"/>
    <lineage>
        <taxon>Bacteria</taxon>
        <taxon>Pseudomonadati</taxon>
        <taxon>Pseudomonadota</taxon>
        <taxon>Alphaproteobacteria</taxon>
        <taxon>Sphingomonadales</taxon>
        <taxon>Erythrobacteraceae</taxon>
        <taxon>Parerythrobacter</taxon>
    </lineage>
</organism>
<dbReference type="OrthoDB" id="7593450at2"/>
<keyword evidence="3" id="KW-1185">Reference proteome</keyword>
<protein>
    <submittedName>
        <fullName evidence="1">DUF924 family protein</fullName>
    </submittedName>
</protein>
<dbReference type="RefSeq" id="WP_160778668.1">
    <property type="nucleotide sequence ID" value="NZ_BAAAZF010000001.1"/>
</dbReference>
<dbReference type="Proteomes" id="UP000446786">
    <property type="component" value="Unassembled WGS sequence"/>
</dbReference>